<sequence length="35" mass="4114">MRSCEAQKYKKIIPMNVNHALNYLDILQLLLSHSK</sequence>
<evidence type="ECO:0000313" key="1">
    <source>
        <dbReference type="EMBL" id="MBX44171.1"/>
    </source>
</evidence>
<dbReference type="AlphaFoldDB" id="A0A2P2NP07"/>
<proteinExistence type="predicted"/>
<protein>
    <submittedName>
        <fullName evidence="1">Uncharacterized protein</fullName>
    </submittedName>
</protein>
<accession>A0A2P2NP07</accession>
<reference evidence="1" key="1">
    <citation type="submission" date="2018-02" db="EMBL/GenBank/DDBJ databases">
        <title>Rhizophora mucronata_Transcriptome.</title>
        <authorList>
            <person name="Meera S.P."/>
            <person name="Sreeshan A."/>
            <person name="Augustine A."/>
        </authorList>
    </citation>
    <scope>NUCLEOTIDE SEQUENCE</scope>
    <source>
        <tissue evidence="1">Leaf</tissue>
    </source>
</reference>
<organism evidence="1">
    <name type="scientific">Rhizophora mucronata</name>
    <name type="common">Asiatic mangrove</name>
    <dbReference type="NCBI Taxonomy" id="61149"/>
    <lineage>
        <taxon>Eukaryota</taxon>
        <taxon>Viridiplantae</taxon>
        <taxon>Streptophyta</taxon>
        <taxon>Embryophyta</taxon>
        <taxon>Tracheophyta</taxon>
        <taxon>Spermatophyta</taxon>
        <taxon>Magnoliopsida</taxon>
        <taxon>eudicotyledons</taxon>
        <taxon>Gunneridae</taxon>
        <taxon>Pentapetalae</taxon>
        <taxon>rosids</taxon>
        <taxon>fabids</taxon>
        <taxon>Malpighiales</taxon>
        <taxon>Rhizophoraceae</taxon>
        <taxon>Rhizophora</taxon>
    </lineage>
</organism>
<dbReference type="EMBL" id="GGEC01063687">
    <property type="protein sequence ID" value="MBX44171.1"/>
    <property type="molecule type" value="Transcribed_RNA"/>
</dbReference>
<name>A0A2P2NP07_RHIMU</name>